<accession>A0A410QF94</accession>
<name>A0A410QF94_9FIRM</name>
<sequence length="234" mass="25986">MNMVINQMILVTDGESNTGISPVEAAKISCEKGIKVSTIGIVDNMRKEKSLVELEMTAQAGGGIGEITDIESLYQTLSKVTVNSVYKTIEEAVNKELKNIINKDMTEIQPKERKRIVQLIDKLEEEASLKCMILLDTSGSMNNKIEIAKKSILELLNFLNERKGETYIGVCAFSKRGESFFQVLCDFTHDIDILEGSLKQIKTGGTTPTGPAIIEGINFFHKEKDEDVLTEYTV</sequence>
<dbReference type="OrthoDB" id="9806395at2"/>
<dbReference type="Proteomes" id="UP000287969">
    <property type="component" value="Chromosome"/>
</dbReference>
<keyword evidence="3" id="KW-1185">Reference proteome</keyword>
<dbReference type="SUPFAM" id="SSF53300">
    <property type="entry name" value="vWA-like"/>
    <property type="match status" value="2"/>
</dbReference>
<dbReference type="InterPro" id="IPR002035">
    <property type="entry name" value="VWF_A"/>
</dbReference>
<evidence type="ECO:0000313" key="2">
    <source>
        <dbReference type="EMBL" id="QAT62752.1"/>
    </source>
</evidence>
<evidence type="ECO:0000313" key="3">
    <source>
        <dbReference type="Proteomes" id="UP000287969"/>
    </source>
</evidence>
<dbReference type="KEGG" id="spoa:EQM13_14860"/>
<dbReference type="Pfam" id="PF13519">
    <property type="entry name" value="VWA_2"/>
    <property type="match status" value="1"/>
</dbReference>
<proteinExistence type="predicted"/>
<reference evidence="3" key="1">
    <citation type="submission" date="2019-01" db="EMBL/GenBank/DDBJ databases">
        <title>Draft genomes of a novel of Sporanaerobacter strains.</title>
        <authorList>
            <person name="Ma S."/>
        </authorList>
    </citation>
    <scope>NUCLEOTIDE SEQUENCE [LARGE SCALE GENOMIC DNA]</scope>
    <source>
        <strain evidence="3">NJN-17</strain>
    </source>
</reference>
<dbReference type="Gene3D" id="3.40.50.410">
    <property type="entry name" value="von Willebrand factor, type A domain"/>
    <property type="match status" value="1"/>
</dbReference>
<dbReference type="CDD" id="cd00198">
    <property type="entry name" value="vWFA"/>
    <property type="match status" value="1"/>
</dbReference>
<gene>
    <name evidence="2" type="ORF">EQM13_14860</name>
</gene>
<protein>
    <submittedName>
        <fullName evidence="2">VWA domain-containing protein</fullName>
    </submittedName>
</protein>
<dbReference type="EMBL" id="CP035282">
    <property type="protein sequence ID" value="QAT62752.1"/>
    <property type="molecule type" value="Genomic_DNA"/>
</dbReference>
<feature type="domain" description="VWFA" evidence="1">
    <location>
        <begin position="132"/>
        <end position="223"/>
    </location>
</feature>
<dbReference type="AlphaFoldDB" id="A0A410QF94"/>
<organism evidence="2 3">
    <name type="scientific">Acidilutibacter cellobiosedens</name>
    <dbReference type="NCBI Taxonomy" id="2507161"/>
    <lineage>
        <taxon>Bacteria</taxon>
        <taxon>Bacillati</taxon>
        <taxon>Bacillota</taxon>
        <taxon>Tissierellia</taxon>
        <taxon>Tissierellales</taxon>
        <taxon>Acidilutibacteraceae</taxon>
        <taxon>Acidilutibacter</taxon>
    </lineage>
</organism>
<evidence type="ECO:0000259" key="1">
    <source>
        <dbReference type="Pfam" id="PF13519"/>
    </source>
</evidence>
<dbReference type="InterPro" id="IPR036465">
    <property type="entry name" value="vWFA_dom_sf"/>
</dbReference>